<evidence type="ECO:0000313" key="3">
    <source>
        <dbReference type="EMBL" id="CAF9903219.1"/>
    </source>
</evidence>
<feature type="coiled-coil region" evidence="1">
    <location>
        <begin position="460"/>
        <end position="557"/>
    </location>
</feature>
<evidence type="ECO:0000313" key="4">
    <source>
        <dbReference type="Proteomes" id="UP000664169"/>
    </source>
</evidence>
<dbReference type="Proteomes" id="UP000664169">
    <property type="component" value="Unassembled WGS sequence"/>
</dbReference>
<keyword evidence="4" id="KW-1185">Reference proteome</keyword>
<name>A0A8H3I7E5_9LECA</name>
<feature type="region of interest" description="Disordered" evidence="2">
    <location>
        <begin position="35"/>
        <end position="80"/>
    </location>
</feature>
<feature type="compositionally biased region" description="Gly residues" evidence="2">
    <location>
        <begin position="723"/>
        <end position="732"/>
    </location>
</feature>
<dbReference type="Pfam" id="PF11496">
    <property type="entry name" value="HDA2-3"/>
    <property type="match status" value="1"/>
</dbReference>
<reference evidence="3" key="1">
    <citation type="submission" date="2021-03" db="EMBL/GenBank/DDBJ databases">
        <authorList>
            <person name="Tagirdzhanova G."/>
        </authorList>
    </citation>
    <scope>NUCLEOTIDE SEQUENCE</scope>
</reference>
<keyword evidence="1" id="KW-0175">Coiled coil</keyword>
<protein>
    <submittedName>
        <fullName evidence="3">Uncharacterized protein</fullName>
    </submittedName>
</protein>
<organism evidence="3 4">
    <name type="scientific">Gomphillus americanus</name>
    <dbReference type="NCBI Taxonomy" id="1940652"/>
    <lineage>
        <taxon>Eukaryota</taxon>
        <taxon>Fungi</taxon>
        <taxon>Dikarya</taxon>
        <taxon>Ascomycota</taxon>
        <taxon>Pezizomycotina</taxon>
        <taxon>Lecanoromycetes</taxon>
        <taxon>OSLEUM clade</taxon>
        <taxon>Ostropomycetidae</taxon>
        <taxon>Ostropales</taxon>
        <taxon>Graphidaceae</taxon>
        <taxon>Gomphilloideae</taxon>
        <taxon>Gomphillus</taxon>
    </lineage>
</organism>
<dbReference type="InterPro" id="IPR021006">
    <property type="entry name" value="Hda2/3"/>
</dbReference>
<feature type="compositionally biased region" description="Low complexity" evidence="2">
    <location>
        <begin position="681"/>
        <end position="714"/>
    </location>
</feature>
<evidence type="ECO:0000256" key="2">
    <source>
        <dbReference type="SAM" id="MobiDB-lite"/>
    </source>
</evidence>
<gene>
    <name evidence="3" type="ORF">GOMPHAMPRED_000138</name>
</gene>
<dbReference type="GO" id="GO:0070823">
    <property type="term" value="C:HDA1 complex"/>
    <property type="evidence" value="ECO:0007669"/>
    <property type="project" value="InterPro"/>
</dbReference>
<sequence length="732" mass="81916">MAIDSLVNHVSNDNQPSEASLPVISTELVSVNHSNGGQDVDIAEEQEIRASELPKSTSKSGGRKIKNSSKLSQPPAAIADDTGEKLDNITLDDGEHVVPLGLPYRVHRHYCDIIGEYESAQRELMVTMKPKSTTITAMEKMISELDSVIAHPDILDRTAFENEEEDPTDEEFNYSRMVSWKFGFLDMLLLGIFNGTGDNLPQSLQERTKDANTITVAIVVREGKLHDILIRFLVQTNLPFTTLCDGVVHNEQTKSVLRVLVVPSNLSPKDEMSSIDLIYAMDSSFVRHSDLAKALRGNGNRKAYVIYPWVWGSPEHVRACMPPVRGYVDQLRVFTQILMQIRGQLGNGETNFHEKAVSVTNWVLDGFRHTFPAELSERIRLKDLKLTFHLTKKRSLDVSEEDYLASPSKRRRTEEELMEDIPVNLLAPVDEIAALRKQVAGLRGAFLSNNEKNADYYRTIRSLEHEVGMVKEELQEIRLEKEKLWRDFTASERTAYGLMYACDDALNKKEDALKRINALKLEKEQLMASSETVKSRNAELEMELRAARAVRDDTNNTPAPTPDSAAFLQLQSEYQAQQTETASLKKRLQLTDGDRAYAMQLYQEASSRAVESAKEAGELQAEIDRLIPLAEGQSERVSQDIDHSELEATRLALDKTIAEKEEVEEQLRRGNGRIGVSTRGQSSAPASSRSPRVVASPPRSRASSRQPASRANSPTRVVSGLRRGQGGRLGEH</sequence>
<dbReference type="Gene3D" id="3.40.50.12360">
    <property type="match status" value="1"/>
</dbReference>
<accession>A0A8H3I7E5</accession>
<comment type="caution">
    <text evidence="3">The sequence shown here is derived from an EMBL/GenBank/DDBJ whole genome shotgun (WGS) entry which is preliminary data.</text>
</comment>
<evidence type="ECO:0000256" key="1">
    <source>
        <dbReference type="SAM" id="Coils"/>
    </source>
</evidence>
<feature type="region of interest" description="Disordered" evidence="2">
    <location>
        <begin position="664"/>
        <end position="732"/>
    </location>
</feature>
<dbReference type="EMBL" id="CAJPDQ010000001">
    <property type="protein sequence ID" value="CAF9903219.1"/>
    <property type="molecule type" value="Genomic_DNA"/>
</dbReference>
<proteinExistence type="predicted"/>
<dbReference type="AlphaFoldDB" id="A0A8H3I7E5"/>
<dbReference type="InterPro" id="IPR038609">
    <property type="entry name" value="HDA1_su2/3_sf"/>
</dbReference>